<sequence length="173" mass="20666">MRRKIRVTFPKLVQEVLQIDQEYFNLKKETLYNLIIEGLGFQEVTSIGLDIIDEKRSINFNLNEKNSKLFSEMLKKSGISELSEGEFLKRVFLTYANLHPSIRERILYKDIFLRIEEAIRKKKEINIYYKGKLEKIKPISFERNKDIGDYTALRAKIENKEYLFEIKDIEYVT</sequence>
<proteinExistence type="predicted"/>
<dbReference type="Proteomes" id="UP000230719">
    <property type="component" value="Unassembled WGS sequence"/>
</dbReference>
<dbReference type="EMBL" id="NPND01000002">
    <property type="protein sequence ID" value="PIM93521.1"/>
    <property type="molecule type" value="Genomic_DNA"/>
</dbReference>
<name>A0A2G9FKY2_9FUSO</name>
<evidence type="ECO:0000313" key="1">
    <source>
        <dbReference type="EMBL" id="PIM93521.1"/>
    </source>
</evidence>
<protein>
    <submittedName>
        <fullName evidence="1">Uncharacterized protein</fullName>
    </submittedName>
</protein>
<evidence type="ECO:0000313" key="2">
    <source>
        <dbReference type="Proteomes" id="UP000230719"/>
    </source>
</evidence>
<reference evidence="1 2" key="1">
    <citation type="submission" date="2017-08" db="EMBL/GenBank/DDBJ databases">
        <title>Analysis of Fusobacterium persistence and antibiotic response in human colorectal.</title>
        <authorList>
            <person name="Bullman S."/>
        </authorList>
    </citation>
    <scope>NUCLEOTIDE SEQUENCE [LARGE SCALE GENOMIC DNA]</scope>
    <source>
        <strain evidence="1 2">P2_CP</strain>
    </source>
</reference>
<organism evidence="1 2">
    <name type="scientific">Fusobacterium animalis</name>
    <dbReference type="NCBI Taxonomy" id="76859"/>
    <lineage>
        <taxon>Bacteria</taxon>
        <taxon>Fusobacteriati</taxon>
        <taxon>Fusobacteriota</taxon>
        <taxon>Fusobacteriia</taxon>
        <taxon>Fusobacteriales</taxon>
        <taxon>Fusobacteriaceae</taxon>
        <taxon>Fusobacterium</taxon>
    </lineage>
</organism>
<comment type="caution">
    <text evidence="1">The sequence shown here is derived from an EMBL/GenBank/DDBJ whole genome shotgun (WGS) entry which is preliminary data.</text>
</comment>
<gene>
    <name evidence="1" type="ORF">CI114_00970</name>
</gene>
<dbReference type="RefSeq" id="WP_158410420.1">
    <property type="nucleotide sequence ID" value="NZ_CP056024.1"/>
</dbReference>
<dbReference type="AlphaFoldDB" id="A0A2G9FKY2"/>
<accession>A0A2G9FKY2</accession>